<accession>A0A5B7CQ94</accession>
<sequence>MDMLPPMLLMRVPKKEESKGSVHELPCSRPRENGSSTNLRERFRDRPHHFPGNCYPLERLFVAWGSFEAVTAWGDSFCKTCGESIVGSPGGGRAARSHLPEGAGSNSRCLPSGSSHNGFRPPGGGGGGCLPVGIRMGSLSGLGPACGAGVDEDGLGPSSPGIAGSSGMFEVPYGDLPECFHISPEAQAHYPVEIQRAIQNVKFIHHHQMQQDKFDEQHTRSCPLDLAASVAKGTQRLT</sequence>
<proteinExistence type="predicted"/>
<keyword evidence="3" id="KW-1185">Reference proteome</keyword>
<feature type="region of interest" description="Disordered" evidence="1">
    <location>
        <begin position="89"/>
        <end position="122"/>
    </location>
</feature>
<dbReference type="EMBL" id="VSRR010000175">
    <property type="protein sequence ID" value="MPC11649.1"/>
    <property type="molecule type" value="Genomic_DNA"/>
</dbReference>
<dbReference type="Proteomes" id="UP000324222">
    <property type="component" value="Unassembled WGS sequence"/>
</dbReference>
<dbReference type="AlphaFoldDB" id="A0A5B7CQ94"/>
<organism evidence="2 3">
    <name type="scientific">Portunus trituberculatus</name>
    <name type="common">Swimming crab</name>
    <name type="synonym">Neptunus trituberculatus</name>
    <dbReference type="NCBI Taxonomy" id="210409"/>
    <lineage>
        <taxon>Eukaryota</taxon>
        <taxon>Metazoa</taxon>
        <taxon>Ecdysozoa</taxon>
        <taxon>Arthropoda</taxon>
        <taxon>Crustacea</taxon>
        <taxon>Multicrustacea</taxon>
        <taxon>Malacostraca</taxon>
        <taxon>Eumalacostraca</taxon>
        <taxon>Eucarida</taxon>
        <taxon>Decapoda</taxon>
        <taxon>Pleocyemata</taxon>
        <taxon>Brachyura</taxon>
        <taxon>Eubrachyura</taxon>
        <taxon>Portunoidea</taxon>
        <taxon>Portunidae</taxon>
        <taxon>Portuninae</taxon>
        <taxon>Portunus</taxon>
    </lineage>
</organism>
<feature type="compositionally biased region" description="Basic and acidic residues" evidence="1">
    <location>
        <begin position="13"/>
        <end position="22"/>
    </location>
</feature>
<name>A0A5B7CQ94_PORTR</name>
<comment type="caution">
    <text evidence="2">The sequence shown here is derived from an EMBL/GenBank/DDBJ whole genome shotgun (WGS) entry which is preliminary data.</text>
</comment>
<reference evidence="2 3" key="1">
    <citation type="submission" date="2019-05" db="EMBL/GenBank/DDBJ databases">
        <title>Another draft genome of Portunus trituberculatus and its Hox gene families provides insights of decapod evolution.</title>
        <authorList>
            <person name="Jeong J.-H."/>
            <person name="Song I."/>
            <person name="Kim S."/>
            <person name="Choi T."/>
            <person name="Kim D."/>
            <person name="Ryu S."/>
            <person name="Kim W."/>
        </authorList>
    </citation>
    <scope>NUCLEOTIDE SEQUENCE [LARGE SCALE GENOMIC DNA]</scope>
    <source>
        <tissue evidence="2">Muscle</tissue>
    </source>
</reference>
<feature type="compositionally biased region" description="Polar residues" evidence="1">
    <location>
        <begin position="104"/>
        <end position="117"/>
    </location>
</feature>
<evidence type="ECO:0000313" key="2">
    <source>
        <dbReference type="EMBL" id="MPC11649.1"/>
    </source>
</evidence>
<evidence type="ECO:0000256" key="1">
    <source>
        <dbReference type="SAM" id="MobiDB-lite"/>
    </source>
</evidence>
<protein>
    <submittedName>
        <fullName evidence="2">Uncharacterized protein</fullName>
    </submittedName>
</protein>
<dbReference type="OrthoDB" id="5975154at2759"/>
<feature type="region of interest" description="Disordered" evidence="1">
    <location>
        <begin position="13"/>
        <end position="38"/>
    </location>
</feature>
<gene>
    <name evidence="2" type="ORF">E2C01_004321</name>
</gene>
<evidence type="ECO:0000313" key="3">
    <source>
        <dbReference type="Proteomes" id="UP000324222"/>
    </source>
</evidence>